<protein>
    <submittedName>
        <fullName evidence="1">Uncharacterized protein</fullName>
    </submittedName>
</protein>
<name>A0ACD0NR14_9BASI</name>
<keyword evidence="2" id="KW-1185">Reference proteome</keyword>
<evidence type="ECO:0000313" key="2">
    <source>
        <dbReference type="Proteomes" id="UP000245626"/>
    </source>
</evidence>
<accession>A0ACD0NR14</accession>
<dbReference type="Proteomes" id="UP000245626">
    <property type="component" value="Unassembled WGS sequence"/>
</dbReference>
<sequence>MISINHGSLPLDQLGRCAPNRTHQHYGSFTSISNLRHAGLVRAQTRARSLKGVGGGGGGTSKKTLLLLLRSVGHPPLHPFLRLALSYLTQPTLPHAPKSNKVSRGYTQFQRVGHNSMLDGGEPNKPTIVLYVLYSTVHHTDGFVKPTALGMSFFFPQIKGVLPPQNPRPPLRPHRDDPFLLPFFVKIYHFCRRQGDSPFPPHAAQ</sequence>
<organism evidence="1 2">
    <name type="scientific">Violaceomyces palustris</name>
    <dbReference type="NCBI Taxonomy" id="1673888"/>
    <lineage>
        <taxon>Eukaryota</taxon>
        <taxon>Fungi</taxon>
        <taxon>Dikarya</taxon>
        <taxon>Basidiomycota</taxon>
        <taxon>Ustilaginomycotina</taxon>
        <taxon>Ustilaginomycetes</taxon>
        <taxon>Violaceomycetales</taxon>
        <taxon>Violaceomycetaceae</taxon>
        <taxon>Violaceomyces</taxon>
    </lineage>
</organism>
<proteinExistence type="predicted"/>
<reference evidence="1 2" key="1">
    <citation type="journal article" date="2018" name="Mol. Biol. Evol.">
        <title>Broad Genomic Sampling Reveals a Smut Pathogenic Ancestry of the Fungal Clade Ustilaginomycotina.</title>
        <authorList>
            <person name="Kijpornyongpan T."/>
            <person name="Mondo S.J."/>
            <person name="Barry K."/>
            <person name="Sandor L."/>
            <person name="Lee J."/>
            <person name="Lipzen A."/>
            <person name="Pangilinan J."/>
            <person name="LaButti K."/>
            <person name="Hainaut M."/>
            <person name="Henrissat B."/>
            <person name="Grigoriev I.V."/>
            <person name="Spatafora J.W."/>
            <person name="Aime M.C."/>
        </authorList>
    </citation>
    <scope>NUCLEOTIDE SEQUENCE [LARGE SCALE GENOMIC DNA]</scope>
    <source>
        <strain evidence="1 2">SA 807</strain>
    </source>
</reference>
<gene>
    <name evidence="1" type="ORF">IE53DRAFT_205231</name>
</gene>
<dbReference type="EMBL" id="KZ820240">
    <property type="protein sequence ID" value="PWN48254.1"/>
    <property type="molecule type" value="Genomic_DNA"/>
</dbReference>
<evidence type="ECO:0000313" key="1">
    <source>
        <dbReference type="EMBL" id="PWN48254.1"/>
    </source>
</evidence>